<feature type="transmembrane region" description="Helical" evidence="9">
    <location>
        <begin position="62"/>
        <end position="79"/>
    </location>
</feature>
<evidence type="ECO:0000313" key="11">
    <source>
        <dbReference type="EMBL" id="AAP91675.1"/>
    </source>
</evidence>
<dbReference type="AlphaFoldDB" id="Q6VEH3"/>
<dbReference type="Pfam" id="PF00510">
    <property type="entry name" value="COX3"/>
    <property type="match status" value="1"/>
</dbReference>
<comment type="subcellular location">
    <subcellularLocation>
        <location evidence="1">Membrane</location>
        <topology evidence="1">Multi-pass membrane protein</topology>
    </subcellularLocation>
</comment>
<evidence type="ECO:0000256" key="7">
    <source>
        <dbReference type="ARBA" id="ARBA00023136"/>
    </source>
</evidence>
<dbReference type="EMBL" id="AY342055">
    <property type="protein sequence ID" value="AAP91675.1"/>
    <property type="molecule type" value="Genomic_DNA"/>
</dbReference>
<keyword evidence="5" id="KW-1278">Translocase</keyword>
<dbReference type="InterPro" id="IPR024791">
    <property type="entry name" value="Cyt_c/ubiquinol_Oxase_su3"/>
</dbReference>
<evidence type="ECO:0000256" key="8">
    <source>
        <dbReference type="RuleBase" id="RU003375"/>
    </source>
</evidence>
<feature type="transmembrane region" description="Helical" evidence="9">
    <location>
        <begin position="37"/>
        <end position="56"/>
    </location>
</feature>
<dbReference type="GeneID" id="2776994"/>
<dbReference type="PANTHER" id="PTHR11403">
    <property type="entry name" value="CYTOCHROME C OXIDASE SUBUNIT III"/>
    <property type="match status" value="1"/>
</dbReference>
<feature type="transmembrane region" description="Helical" evidence="9">
    <location>
        <begin position="258"/>
        <end position="277"/>
    </location>
</feature>
<dbReference type="GO" id="GO:0016020">
    <property type="term" value="C:membrane"/>
    <property type="evidence" value="ECO:0007669"/>
    <property type="project" value="UniProtKB-SubCell"/>
</dbReference>
<dbReference type="FunFam" id="1.20.120.80:FF:000002">
    <property type="entry name" value="Cytochrome c oxidase subunit 3"/>
    <property type="match status" value="1"/>
</dbReference>
<dbReference type="CDD" id="cd01665">
    <property type="entry name" value="Cyt_c_Oxidase_III"/>
    <property type="match status" value="1"/>
</dbReference>
<reference evidence="11" key="1">
    <citation type="journal article" date="2004" name="Mol. Phylogenet. Evol.">
        <title>The complete sequence and gene organization of the mitochondrial genome of the gadilid scaphopod Siphonondentalium lobatum (Mollusca).</title>
        <authorList>
            <person name="Dreyer H."/>
            <person name="Steiner G."/>
        </authorList>
    </citation>
    <scope>NUCLEOTIDE SEQUENCE</scope>
</reference>
<feature type="domain" description="Heme-copper oxidase subunit III family profile" evidence="10">
    <location>
        <begin position="25"/>
        <end position="278"/>
    </location>
</feature>
<keyword evidence="4 8" id="KW-0812">Transmembrane</keyword>
<comment type="similarity">
    <text evidence="2 8">Belongs to the cytochrome c oxidase subunit 3 family.</text>
</comment>
<feature type="transmembrane region" description="Helical" evidence="9">
    <location>
        <begin position="147"/>
        <end position="165"/>
    </location>
</feature>
<dbReference type="RefSeq" id="YP_006354.1">
    <property type="nucleotide sequence ID" value="NC_005840.1"/>
</dbReference>
<evidence type="ECO:0000256" key="4">
    <source>
        <dbReference type="ARBA" id="ARBA00022692"/>
    </source>
</evidence>
<dbReference type="GO" id="GO:0004129">
    <property type="term" value="F:cytochrome-c oxidase activity"/>
    <property type="evidence" value="ECO:0007669"/>
    <property type="project" value="InterPro"/>
</dbReference>
<comment type="function">
    <text evidence="8">Component of the cytochrome c oxidase, the last enzyme in the mitochondrial electron transport chain which drives oxidative phosphorylation. The respiratory chain contains 3 multisubunit complexes succinate dehydrogenase (complex II, CII), ubiquinol-cytochrome c oxidoreductase (cytochrome b-c1 complex, complex III, CIII) and cytochrome c oxidase (complex IV, CIV), that cooperate to transfer electrons derived from NADH and succinate to molecular oxygen, creating an electrochemical gradient over the inner membrane that drives transmembrane transport and the ATP synthase. Cytochrome c oxidase is the component of the respiratory chain that catalyzes the reduction of oxygen to water. Electrons originating from reduced cytochrome c in the intermembrane space (IMS) are transferred via the dinuclear copper A center (CU(A)) of subunit 2 and heme A of subunit 1 to the active site in subunit 1, a binuclear center (BNC) formed by heme A3 and copper B (CU(B)). The BNC reduces molecular oxygen to 2 water molecules using 4 electrons from cytochrome c in the IMS and 4 protons from the mitochondrial matrix.</text>
</comment>
<evidence type="ECO:0000256" key="9">
    <source>
        <dbReference type="SAM" id="Phobius"/>
    </source>
</evidence>
<dbReference type="InterPro" id="IPR000298">
    <property type="entry name" value="Cyt_c_oxidase-like_su3"/>
</dbReference>
<evidence type="ECO:0000256" key="1">
    <source>
        <dbReference type="ARBA" id="ARBA00004141"/>
    </source>
</evidence>
<feature type="transmembrane region" description="Helical" evidence="9">
    <location>
        <begin position="209"/>
        <end position="238"/>
    </location>
</feature>
<feature type="transmembrane region" description="Helical" evidence="9">
    <location>
        <begin position="177"/>
        <end position="197"/>
    </location>
</feature>
<dbReference type="InterPro" id="IPR035973">
    <property type="entry name" value="Cyt_c_oxidase_su3-like_sf"/>
</dbReference>
<accession>Q6VEH3</accession>
<organism evidence="11">
    <name type="scientific">Siphonodentalium lobatum</name>
    <dbReference type="NCBI Taxonomy" id="203167"/>
    <lineage>
        <taxon>Eukaryota</taxon>
        <taxon>Metazoa</taxon>
        <taxon>Spiralia</taxon>
        <taxon>Lophotrochozoa</taxon>
        <taxon>Mollusca</taxon>
        <taxon>Scaphopoda</taxon>
        <taxon>Gadilida</taxon>
        <taxon>Siphonodentaliidae</taxon>
        <taxon>Siphonodentalium</taxon>
    </lineage>
</organism>
<keyword evidence="7 9" id="KW-0472">Membrane</keyword>
<sequence>MTHFIRKIWKGPHYSSPFHGTESFHVSPYYLVEASPWPLLMGGAAFMMLGGLTFYMHGNSPMLLWFGLLTVLFIMMRWFRDIICEATYMGYHTKPVETGLRVGMMLFIVSEIMFFFSFFWAYFHSALVPVYGSWPPVGILPMNPYEMPLTNTIILLSSGVTVTYAHHSIIMKNRNDCLIALQLTCTLGILFTLLQLYEYYNATFTISDGVYGSCFFVATGFHGLHVIIGSTFLLVCLFRAWKHHFSSNHHFGFEAAAWYWHFVDVVWLFLYMCIYWWG</sequence>
<dbReference type="PROSITE" id="PS50253">
    <property type="entry name" value="COX3"/>
    <property type="match status" value="1"/>
</dbReference>
<dbReference type="GO" id="GO:0005739">
    <property type="term" value="C:mitochondrion"/>
    <property type="evidence" value="ECO:0007669"/>
    <property type="project" value="TreeGrafter"/>
</dbReference>
<keyword evidence="8 11" id="KW-0496">Mitochondrion</keyword>
<keyword evidence="6 9" id="KW-1133">Transmembrane helix</keyword>
<evidence type="ECO:0000256" key="5">
    <source>
        <dbReference type="ARBA" id="ARBA00022967"/>
    </source>
</evidence>
<evidence type="ECO:0000256" key="3">
    <source>
        <dbReference type="ARBA" id="ARBA00015944"/>
    </source>
</evidence>
<name>Q6VEH3_9MOLL</name>
<gene>
    <name evidence="11" type="primary">COX3</name>
</gene>
<evidence type="ECO:0000256" key="2">
    <source>
        <dbReference type="ARBA" id="ARBA00010581"/>
    </source>
</evidence>
<evidence type="ECO:0000256" key="6">
    <source>
        <dbReference type="ARBA" id="ARBA00022989"/>
    </source>
</evidence>
<dbReference type="InterPro" id="IPR013833">
    <property type="entry name" value="Cyt_c_oxidase_su3_a-hlx"/>
</dbReference>
<proteinExistence type="inferred from homology"/>
<protein>
    <recommendedName>
        <fullName evidence="3 8">Cytochrome c oxidase subunit 3</fullName>
    </recommendedName>
</protein>
<evidence type="ECO:0000259" key="10">
    <source>
        <dbReference type="PROSITE" id="PS50253"/>
    </source>
</evidence>
<dbReference type="Gene3D" id="1.10.287.70">
    <property type="match status" value="1"/>
</dbReference>
<geneLocation type="mitochondrion" evidence="11"/>
<dbReference type="SUPFAM" id="SSF81452">
    <property type="entry name" value="Cytochrome c oxidase subunit III-like"/>
    <property type="match status" value="1"/>
</dbReference>
<feature type="transmembrane region" description="Helical" evidence="9">
    <location>
        <begin position="100"/>
        <end position="123"/>
    </location>
</feature>
<dbReference type="PANTHER" id="PTHR11403:SF7">
    <property type="entry name" value="CYTOCHROME C OXIDASE SUBUNIT 3"/>
    <property type="match status" value="1"/>
</dbReference>
<dbReference type="InterPro" id="IPR033945">
    <property type="entry name" value="Cyt_c_oxase_su3_dom"/>
</dbReference>
<dbReference type="Gene3D" id="1.20.120.80">
    <property type="entry name" value="Cytochrome c oxidase, subunit III, four-helix bundle"/>
    <property type="match status" value="1"/>
</dbReference>
<dbReference type="CTD" id="4514"/>
<dbReference type="GO" id="GO:0006123">
    <property type="term" value="P:mitochondrial electron transport, cytochrome c to oxygen"/>
    <property type="evidence" value="ECO:0007669"/>
    <property type="project" value="TreeGrafter"/>
</dbReference>